<sequence>MFASEADELGRRIAVGFDTELVQRMRVVDIDNGVDVARRLSPSDSSSCQNDDITRERVADDGHVQFIVHQPVSVYSDVSGRKV</sequence>
<dbReference type="EMBL" id="RBNJ01013038">
    <property type="protein sequence ID" value="RUS25414.1"/>
    <property type="molecule type" value="Genomic_DNA"/>
</dbReference>
<reference evidence="1 2" key="1">
    <citation type="journal article" date="2018" name="New Phytol.">
        <title>Phylogenomics of Endogonaceae and evolution of mycorrhizas within Mucoromycota.</title>
        <authorList>
            <person name="Chang Y."/>
            <person name="Desiro A."/>
            <person name="Na H."/>
            <person name="Sandor L."/>
            <person name="Lipzen A."/>
            <person name="Clum A."/>
            <person name="Barry K."/>
            <person name="Grigoriev I.V."/>
            <person name="Martin F.M."/>
            <person name="Stajich J.E."/>
            <person name="Smith M.E."/>
            <person name="Bonito G."/>
            <person name="Spatafora J.W."/>
        </authorList>
    </citation>
    <scope>NUCLEOTIDE SEQUENCE [LARGE SCALE GENOMIC DNA]</scope>
    <source>
        <strain evidence="1 2">AD002</strain>
    </source>
</reference>
<protein>
    <submittedName>
        <fullName evidence="1">Uncharacterized protein</fullName>
    </submittedName>
</protein>
<evidence type="ECO:0000313" key="2">
    <source>
        <dbReference type="Proteomes" id="UP000274822"/>
    </source>
</evidence>
<comment type="caution">
    <text evidence="1">The sequence shown here is derived from an EMBL/GenBank/DDBJ whole genome shotgun (WGS) entry which is preliminary data.</text>
</comment>
<dbReference type="AlphaFoldDB" id="A0A433Q6K4"/>
<organism evidence="1 2">
    <name type="scientific">Jimgerdemannia flammicorona</name>
    <dbReference type="NCBI Taxonomy" id="994334"/>
    <lineage>
        <taxon>Eukaryota</taxon>
        <taxon>Fungi</taxon>
        <taxon>Fungi incertae sedis</taxon>
        <taxon>Mucoromycota</taxon>
        <taxon>Mucoromycotina</taxon>
        <taxon>Endogonomycetes</taxon>
        <taxon>Endogonales</taxon>
        <taxon>Endogonaceae</taxon>
        <taxon>Jimgerdemannia</taxon>
    </lineage>
</organism>
<gene>
    <name evidence="1" type="ORF">BC938DRAFT_472215</name>
</gene>
<name>A0A433Q6K4_9FUNG</name>
<dbReference type="Proteomes" id="UP000274822">
    <property type="component" value="Unassembled WGS sequence"/>
</dbReference>
<keyword evidence="2" id="KW-1185">Reference proteome</keyword>
<evidence type="ECO:0000313" key="1">
    <source>
        <dbReference type="EMBL" id="RUS25414.1"/>
    </source>
</evidence>
<proteinExistence type="predicted"/>
<accession>A0A433Q6K4</accession>